<dbReference type="Proteomes" id="UP000781932">
    <property type="component" value="Unassembled WGS sequence"/>
</dbReference>
<feature type="transmembrane region" description="Helical" evidence="2">
    <location>
        <begin position="147"/>
        <end position="169"/>
    </location>
</feature>
<evidence type="ECO:0000313" key="3">
    <source>
        <dbReference type="EMBL" id="KAF9870225.1"/>
    </source>
</evidence>
<dbReference type="PANTHER" id="PTHR37544:SF3">
    <property type="entry name" value="SPRAY"/>
    <property type="match status" value="1"/>
</dbReference>
<accession>A0A9P6LF64</accession>
<keyword evidence="2" id="KW-0472">Membrane</keyword>
<sequence length="1079" mass="121254">MDHGTTDQQPLLRRGLPGEARCRQDARESLEQDLVVVGEPPTAADPTISPVGNGLGRPNDAGRLENERLIDNVGQPGTNTPHESTAKGDKQARTEEFNLNENATWYPFWLRANILAIFLGLFVSFLIALSIMLWYSRHNQGLFTAKLGYHLVWHFGPTAVLTVIAGFWARVELQAAKYMPWIALCRGHTHKTADFDLDYVSMIPPTVLIQSFRRKHFILFLVVAASLLIKVQIVLAPGLYRVVNIHTSQPADAKLLDAFKESDIGPQDSFWDTDRSPFYTARAMNDFNMSYPFGVTSDLAYQRFSPRGTPNSPINILVDGLSASMHCLKLESFSVRNVTLGRGRKNFRGHDVDFALDFEGCKNVPFRASLIYTPYPEKMKEHWTVNGTFANTRPCGNLPQRDRQFIYFASTVIQSPQNSTRPEITDASGVICTSTLEISRVAVVDDGISPTASRASNKAQLLHNTDFFKTLGESVDHQNAMNWAFHIWSSGKRNYGPVDIWSRLEGKVPQNGSTSQETTEIMYDSVIGLTNRLGPLIAHYRLRSEEDTIVTGERLVGVARLLINSQIGFSMLAVFFLLVSIIGFALFWHRKDSRIYHRDPATLLGNLIFIRDHPELMGQAFAQGNESSKDWTRKSFVPFALITANRTGFTVIVLASVLFQVESVPEHIDVKLEQNSWFGQKNMTWPDKDRDFANERGYLNSLSSLLFRREEGKFTYPKNTFDDLVFPAIGEVPPSTLDASRNISVDITVPAARFTGTCKKLQDNACKINVTSDRTSYKNLKKSANSYTAEVSIPITCLNGSSATIEATQSVGNGLSPTNSSYFAGAFDLKFDYDCQPIEFSSKRSSVSMTFAPSLLQTYFWGERDHTNQRFDFSRIWICDYSWVKVMAQTHLVMVGGELLLDQTQPPRFDPSNSTPWDPPISSLQFTDTGIQAVVNKDRRKLVQNRTATYLLVGILSIVALVHLVTLLSTILRRRFGWRRGLLDMNAKGLAPDGFGSINMTTALLSPSNAIQHMPSQKLSKDDIYEQLSGLRFRLGWFRREHDQTRHFTIGVMGDGELTWVGKKTDAEEKDLEDVYYSD</sequence>
<comment type="caution">
    <text evidence="3">The sequence shown here is derived from an EMBL/GenBank/DDBJ whole genome shotgun (WGS) entry which is preliminary data.</text>
</comment>
<reference evidence="3" key="1">
    <citation type="submission" date="2020-03" db="EMBL/GenBank/DDBJ databases">
        <authorList>
            <person name="He L."/>
        </authorList>
    </citation>
    <scope>NUCLEOTIDE SEQUENCE</scope>
    <source>
        <strain evidence="3">CkLH20</strain>
    </source>
</reference>
<feature type="compositionally biased region" description="Basic and acidic residues" evidence="1">
    <location>
        <begin position="60"/>
        <end position="70"/>
    </location>
</feature>
<keyword evidence="2" id="KW-0812">Transmembrane</keyword>
<dbReference type="GeneID" id="62168098"/>
<evidence type="ECO:0000256" key="1">
    <source>
        <dbReference type="SAM" id="MobiDB-lite"/>
    </source>
</evidence>
<dbReference type="Pfam" id="PF11915">
    <property type="entry name" value="DUF3433"/>
    <property type="match status" value="1"/>
</dbReference>
<protein>
    <submittedName>
        <fullName evidence="3">Uncharacterized protein</fullName>
    </submittedName>
</protein>
<dbReference type="EMBL" id="JAATWM020000057">
    <property type="protein sequence ID" value="KAF9870225.1"/>
    <property type="molecule type" value="Genomic_DNA"/>
</dbReference>
<feature type="region of interest" description="Disordered" evidence="1">
    <location>
        <begin position="1"/>
        <end position="92"/>
    </location>
</feature>
<evidence type="ECO:0000313" key="4">
    <source>
        <dbReference type="Proteomes" id="UP000781932"/>
    </source>
</evidence>
<keyword evidence="4" id="KW-1185">Reference proteome</keyword>
<feature type="transmembrane region" description="Helical" evidence="2">
    <location>
        <begin position="567"/>
        <end position="588"/>
    </location>
</feature>
<organism evidence="3 4">
    <name type="scientific">Colletotrichum karsti</name>
    <dbReference type="NCBI Taxonomy" id="1095194"/>
    <lineage>
        <taxon>Eukaryota</taxon>
        <taxon>Fungi</taxon>
        <taxon>Dikarya</taxon>
        <taxon>Ascomycota</taxon>
        <taxon>Pezizomycotina</taxon>
        <taxon>Sordariomycetes</taxon>
        <taxon>Hypocreomycetidae</taxon>
        <taxon>Glomerellales</taxon>
        <taxon>Glomerellaceae</taxon>
        <taxon>Colletotrichum</taxon>
        <taxon>Colletotrichum boninense species complex</taxon>
    </lineage>
</organism>
<name>A0A9P6LF64_9PEZI</name>
<dbReference type="RefSeq" id="XP_038739686.1">
    <property type="nucleotide sequence ID" value="XM_038895024.1"/>
</dbReference>
<feature type="compositionally biased region" description="Basic and acidic residues" evidence="1">
    <location>
        <begin position="20"/>
        <end position="30"/>
    </location>
</feature>
<reference evidence="3" key="2">
    <citation type="submission" date="2020-11" db="EMBL/GenBank/DDBJ databases">
        <title>Whole genome sequencing of Colletotrichum sp.</title>
        <authorList>
            <person name="Li H."/>
        </authorList>
    </citation>
    <scope>NUCLEOTIDE SEQUENCE</scope>
    <source>
        <strain evidence="3">CkLH20</strain>
    </source>
</reference>
<feature type="transmembrane region" description="Helical" evidence="2">
    <location>
        <begin position="950"/>
        <end position="972"/>
    </location>
</feature>
<evidence type="ECO:0000256" key="2">
    <source>
        <dbReference type="SAM" id="Phobius"/>
    </source>
</evidence>
<gene>
    <name evidence="3" type="ORF">CkaCkLH20_12311</name>
</gene>
<dbReference type="OrthoDB" id="4848123at2759"/>
<feature type="transmembrane region" description="Helical" evidence="2">
    <location>
        <begin position="217"/>
        <end position="240"/>
    </location>
</feature>
<dbReference type="AlphaFoldDB" id="A0A9P6LF64"/>
<feature type="transmembrane region" description="Helical" evidence="2">
    <location>
        <begin position="114"/>
        <end position="135"/>
    </location>
</feature>
<keyword evidence="2" id="KW-1133">Transmembrane helix</keyword>
<proteinExistence type="predicted"/>
<dbReference type="PANTHER" id="PTHR37544">
    <property type="entry name" value="SPRAY-RELATED"/>
    <property type="match status" value="1"/>
</dbReference>
<dbReference type="InterPro" id="IPR021840">
    <property type="entry name" value="DUF3433"/>
</dbReference>